<protein>
    <submittedName>
        <fullName evidence="5">DNA-binding transcriptional MerR regulator</fullName>
    </submittedName>
</protein>
<gene>
    <name evidence="5" type="ORF">HD599_000093</name>
</gene>
<dbReference type="InterPro" id="IPR047057">
    <property type="entry name" value="MerR_fam"/>
</dbReference>
<evidence type="ECO:0000313" key="6">
    <source>
        <dbReference type="Proteomes" id="UP000536685"/>
    </source>
</evidence>
<dbReference type="InterPro" id="IPR009061">
    <property type="entry name" value="DNA-bd_dom_put_sf"/>
</dbReference>
<comment type="caution">
    <text evidence="5">The sequence shown here is derived from an EMBL/GenBank/DDBJ whole genome shotgun (WGS) entry which is preliminary data.</text>
</comment>
<evidence type="ECO:0000313" key="5">
    <source>
        <dbReference type="EMBL" id="MBB5841770.1"/>
    </source>
</evidence>
<keyword evidence="1 5" id="KW-0238">DNA-binding</keyword>
<keyword evidence="2" id="KW-0175">Coiled coil</keyword>
<name>A0A841ADI3_9MICO</name>
<dbReference type="Proteomes" id="UP000536685">
    <property type="component" value="Unassembled WGS sequence"/>
</dbReference>
<sequence length="149" mass="16698">MTIDPHETIPVLETAPTPEPAPETAPLALGGLSFGEAAAVSGLTPEALRYYENEGLTLNPSETPGRGRRRYFERDMSWIRALMMLRRKGMRLRDVRAFTDLSRDAGTEPERLTILQTRHAKLTDKIADLQAQLVVVENKMDFYRGAGEQ</sequence>
<proteinExistence type="predicted"/>
<feature type="region of interest" description="Disordered" evidence="3">
    <location>
        <begin position="1"/>
        <end position="24"/>
    </location>
</feature>
<dbReference type="GO" id="GO:0003700">
    <property type="term" value="F:DNA-binding transcription factor activity"/>
    <property type="evidence" value="ECO:0007669"/>
    <property type="project" value="InterPro"/>
</dbReference>
<dbReference type="AlphaFoldDB" id="A0A841ADI3"/>
<evidence type="ECO:0000256" key="1">
    <source>
        <dbReference type="ARBA" id="ARBA00023125"/>
    </source>
</evidence>
<dbReference type="SMART" id="SM00422">
    <property type="entry name" value="HTH_MERR"/>
    <property type="match status" value="1"/>
</dbReference>
<reference evidence="5 6" key="1">
    <citation type="submission" date="2020-08" db="EMBL/GenBank/DDBJ databases">
        <title>Sequencing the genomes of 1000 actinobacteria strains.</title>
        <authorList>
            <person name="Klenk H.-P."/>
        </authorList>
    </citation>
    <scope>NUCLEOTIDE SEQUENCE [LARGE SCALE GENOMIC DNA]</scope>
    <source>
        <strain evidence="5 6">DSM 105784</strain>
    </source>
</reference>
<dbReference type="RefSeq" id="WP_184232628.1">
    <property type="nucleotide sequence ID" value="NZ_JACHMJ010000001.1"/>
</dbReference>
<dbReference type="PANTHER" id="PTHR30204">
    <property type="entry name" value="REDOX-CYCLING DRUG-SENSING TRANSCRIPTIONAL ACTIVATOR SOXR"/>
    <property type="match status" value="1"/>
</dbReference>
<evidence type="ECO:0000256" key="3">
    <source>
        <dbReference type="SAM" id="MobiDB-lite"/>
    </source>
</evidence>
<dbReference type="PROSITE" id="PS50937">
    <property type="entry name" value="HTH_MERR_2"/>
    <property type="match status" value="1"/>
</dbReference>
<dbReference type="EMBL" id="JACHMJ010000001">
    <property type="protein sequence ID" value="MBB5841770.1"/>
    <property type="molecule type" value="Genomic_DNA"/>
</dbReference>
<feature type="domain" description="HTH merR-type" evidence="4">
    <location>
        <begin position="31"/>
        <end position="101"/>
    </location>
</feature>
<dbReference type="Gene3D" id="1.10.1660.10">
    <property type="match status" value="1"/>
</dbReference>
<feature type="coiled-coil region" evidence="2">
    <location>
        <begin position="112"/>
        <end position="146"/>
    </location>
</feature>
<dbReference type="GO" id="GO:0003677">
    <property type="term" value="F:DNA binding"/>
    <property type="evidence" value="ECO:0007669"/>
    <property type="project" value="UniProtKB-KW"/>
</dbReference>
<dbReference type="SUPFAM" id="SSF46955">
    <property type="entry name" value="Putative DNA-binding domain"/>
    <property type="match status" value="1"/>
</dbReference>
<evidence type="ECO:0000256" key="2">
    <source>
        <dbReference type="SAM" id="Coils"/>
    </source>
</evidence>
<dbReference type="InterPro" id="IPR000551">
    <property type="entry name" value="MerR-type_HTH_dom"/>
</dbReference>
<organism evidence="5 6">
    <name type="scientific">Conyzicola lurida</name>
    <dbReference type="NCBI Taxonomy" id="1172621"/>
    <lineage>
        <taxon>Bacteria</taxon>
        <taxon>Bacillati</taxon>
        <taxon>Actinomycetota</taxon>
        <taxon>Actinomycetes</taxon>
        <taxon>Micrococcales</taxon>
        <taxon>Microbacteriaceae</taxon>
        <taxon>Conyzicola</taxon>
    </lineage>
</organism>
<accession>A0A841ADI3</accession>
<evidence type="ECO:0000259" key="4">
    <source>
        <dbReference type="PROSITE" id="PS50937"/>
    </source>
</evidence>
<dbReference type="Pfam" id="PF13411">
    <property type="entry name" value="MerR_1"/>
    <property type="match status" value="1"/>
</dbReference>
<dbReference type="PANTHER" id="PTHR30204:SF98">
    <property type="entry name" value="HTH-TYPE TRANSCRIPTIONAL REGULATOR ADHR"/>
    <property type="match status" value="1"/>
</dbReference>
<keyword evidence="6" id="KW-1185">Reference proteome</keyword>